<proteinExistence type="predicted"/>
<feature type="transmembrane region" description="Helical" evidence="1">
    <location>
        <begin position="51"/>
        <end position="77"/>
    </location>
</feature>
<reference evidence="2 3" key="1">
    <citation type="journal article" date="2016" name="Nat. Commun.">
        <title>Thousands of microbial genomes shed light on interconnected biogeochemical processes in an aquifer system.</title>
        <authorList>
            <person name="Anantharaman K."/>
            <person name="Brown C.T."/>
            <person name="Hug L.A."/>
            <person name="Sharon I."/>
            <person name="Castelle C.J."/>
            <person name="Probst A.J."/>
            <person name="Thomas B.C."/>
            <person name="Singh A."/>
            <person name="Wilkins M.J."/>
            <person name="Karaoz U."/>
            <person name="Brodie E.L."/>
            <person name="Williams K.H."/>
            <person name="Hubbard S.S."/>
            <person name="Banfield J.F."/>
        </authorList>
    </citation>
    <scope>NUCLEOTIDE SEQUENCE [LARGE SCALE GENOMIC DNA]</scope>
</reference>
<comment type="caution">
    <text evidence="2">The sequence shown here is derived from an EMBL/GenBank/DDBJ whole genome shotgun (WGS) entry which is preliminary data.</text>
</comment>
<keyword evidence="1" id="KW-1133">Transmembrane helix</keyword>
<name>A0A1G2NV23_9BACT</name>
<evidence type="ECO:0000313" key="2">
    <source>
        <dbReference type="EMBL" id="OHA39903.1"/>
    </source>
</evidence>
<evidence type="ECO:0008006" key="4">
    <source>
        <dbReference type="Google" id="ProtNLM"/>
    </source>
</evidence>
<evidence type="ECO:0000313" key="3">
    <source>
        <dbReference type="Proteomes" id="UP000176429"/>
    </source>
</evidence>
<accession>A0A1G2NV23</accession>
<keyword evidence="1" id="KW-0472">Membrane</keyword>
<evidence type="ECO:0000256" key="1">
    <source>
        <dbReference type="SAM" id="Phobius"/>
    </source>
</evidence>
<feature type="transmembrane region" description="Helical" evidence="1">
    <location>
        <begin position="98"/>
        <end position="119"/>
    </location>
</feature>
<dbReference type="AlphaFoldDB" id="A0A1G2NV23"/>
<dbReference type="EMBL" id="MHSH01000061">
    <property type="protein sequence ID" value="OHA39903.1"/>
    <property type="molecule type" value="Genomic_DNA"/>
</dbReference>
<dbReference type="Proteomes" id="UP000176429">
    <property type="component" value="Unassembled WGS sequence"/>
</dbReference>
<protein>
    <recommendedName>
        <fullName evidence="4">DoxX family protein</fullName>
    </recommendedName>
</protein>
<sequence>MPSIFPNILFLSLFAPLILRLVASALALNLAKKENSHQLFRKKNWDEKIWSAVEIISSLLVLIGLFTQPAALALFAIYSRKILLKSRHSAIYSEDKKLYWLLAAIFASLILTGPGLFAFDLSL</sequence>
<keyword evidence="1" id="KW-0812">Transmembrane</keyword>
<gene>
    <name evidence="2" type="ORF">A3H68_01260</name>
</gene>
<organism evidence="2 3">
    <name type="scientific">Candidatus Taylorbacteria bacterium RIFCSPLOWO2_02_FULL_46_40</name>
    <dbReference type="NCBI Taxonomy" id="1802329"/>
    <lineage>
        <taxon>Bacteria</taxon>
        <taxon>Candidatus Tayloriibacteriota</taxon>
    </lineage>
</organism>